<evidence type="ECO:0000259" key="1">
    <source>
        <dbReference type="Pfam" id="PF03644"/>
    </source>
</evidence>
<dbReference type="GO" id="GO:0005829">
    <property type="term" value="C:cytosol"/>
    <property type="evidence" value="ECO:0007669"/>
    <property type="project" value="UniProtKB-SubCell"/>
</dbReference>
<dbReference type="PANTHER" id="PTHR13246:SF1">
    <property type="entry name" value="CYTOSOLIC ENDO-BETA-N-ACETYLGLUCOSAMINIDASE"/>
    <property type="match status" value="1"/>
</dbReference>
<proteinExistence type="predicted"/>
<evidence type="ECO:0000313" key="2">
    <source>
        <dbReference type="EMBL" id="SHI45189.1"/>
    </source>
</evidence>
<dbReference type="EMBL" id="FQZG01000006">
    <property type="protein sequence ID" value="SHI45189.1"/>
    <property type="molecule type" value="Genomic_DNA"/>
</dbReference>
<name>A0A1M6B8X0_9ACTN</name>
<dbReference type="OrthoDB" id="1089471at2"/>
<protein>
    <submittedName>
        <fullName evidence="2">Endo-beta-N-acetylglucosaminidase D</fullName>
    </submittedName>
</protein>
<dbReference type="AlphaFoldDB" id="A0A1M6B8X0"/>
<dbReference type="Gene3D" id="2.60.120.260">
    <property type="entry name" value="Galactose-binding domain-like"/>
    <property type="match status" value="1"/>
</dbReference>
<sequence length="897" mass="97845">MADCVPPKEDKALASAQPRFSGYRIQEIRDWTPEADPHAAFLRSRVPLQPRIAALRETQADPSLDGHAQVMLMQADYGNAFFDTAMANDDFCNHALNFWGYVDYFSPWHGAATADTPSALYDPETSHWRNRGFEFGIVNIPNPAYTDAAHRNGVRSIGTIYFDPDFRPGLTFHETFLRDPDTNGYVILEKLVELAAYCGFDSYFLNQEEHGDDSEFKPFMAELTARGLYTQWYDQNSFYDEAKAAWLRDEANGQIHDSVFVNYEWSEDVDRSLNHAAATGVDPFDSLFFGVEACMGKLSGAHPSLADLPMLYAAGTRNPRGSVALFTPSDYYQMGLDEGLAATRGQGDPPLMQQEPYQWMVTERERMFFSGVRADPTRTGKQQGASRPEVGVDDASGWVGVADFTPERSVIGGTDFHSTFNTGHGMAWYDDGEVTGGQWGDIGSQSLLPSWQWWIDTDGARPGVDFDYGPWQPRRDASGREVEAPFFGIGAWFGGSSLVIHGDITATTTLRLFKTDLNIGGSTTARLTLRKSGAEDPAPGLLLVFADDPHTPVVVDLPVTSTSIGWTTVEVPLDRFAGRRLATIGLQFAPAVGYQVNVGQIAISSGAAAPAAPRGFELTAVYADRQLKAEWELAPFGDVDGYLLTAIGGDGSARHLYQGYAERAYAKRAPTDALVRYELRAIAKDGALSAPVTLTHDFAAFPSDLRIEEAPTASGLLVQAARPGLVDVRWDPAVDDRRRCRVSVALVDEPDPRLRGPFEVEVPLAVGQASVPVPVAEGHLFDLTLTPEGESTGIVVRGHTRDTVAAPLPLSDLELVDGALVVHSPSPRDWWKLRVTHVREDGSDVELLSVTRGDASNAGLQDPRPLTSLDGHLVVELTDYSGNLGTQPIPVAALSKG</sequence>
<feature type="domain" description="Cytosolic endo-beta-N-acetylglucosaminidase TIM barrel" evidence="1">
    <location>
        <begin position="87"/>
        <end position="428"/>
    </location>
</feature>
<dbReference type="PANTHER" id="PTHR13246">
    <property type="entry name" value="ENDO BETA N-ACETYLGLUCOSAMINIDASE"/>
    <property type="match status" value="1"/>
</dbReference>
<gene>
    <name evidence="2" type="ORF">SAMN02745244_00382</name>
</gene>
<accession>A0A1M6B8X0</accession>
<dbReference type="InterPro" id="IPR005201">
    <property type="entry name" value="TIM_ENGase"/>
</dbReference>
<dbReference type="RefSeq" id="WP_073185872.1">
    <property type="nucleotide sequence ID" value="NZ_FQZG01000006.1"/>
</dbReference>
<evidence type="ECO:0000313" key="3">
    <source>
        <dbReference type="Proteomes" id="UP000184512"/>
    </source>
</evidence>
<dbReference type="GO" id="GO:0033925">
    <property type="term" value="F:mannosyl-glycoprotein endo-beta-N-acetylglucosaminidase activity"/>
    <property type="evidence" value="ECO:0007669"/>
    <property type="project" value="InterPro"/>
</dbReference>
<dbReference type="STRING" id="1123357.SAMN02745244_00382"/>
<dbReference type="InterPro" id="IPR032979">
    <property type="entry name" value="ENGase"/>
</dbReference>
<reference evidence="2 3" key="1">
    <citation type="submission" date="2016-11" db="EMBL/GenBank/DDBJ databases">
        <authorList>
            <person name="Jaros S."/>
            <person name="Januszkiewicz K."/>
            <person name="Wedrychowicz H."/>
        </authorList>
    </citation>
    <scope>NUCLEOTIDE SEQUENCE [LARGE SCALE GENOMIC DNA]</scope>
    <source>
        <strain evidence="2 3">DSM 12906</strain>
    </source>
</reference>
<dbReference type="Proteomes" id="UP000184512">
    <property type="component" value="Unassembled WGS sequence"/>
</dbReference>
<dbReference type="Pfam" id="PF03644">
    <property type="entry name" value="Glyco_hydro_85"/>
    <property type="match status" value="1"/>
</dbReference>
<organism evidence="2 3">
    <name type="scientific">Tessaracoccus bendigoensis DSM 12906</name>
    <dbReference type="NCBI Taxonomy" id="1123357"/>
    <lineage>
        <taxon>Bacteria</taxon>
        <taxon>Bacillati</taxon>
        <taxon>Actinomycetota</taxon>
        <taxon>Actinomycetes</taxon>
        <taxon>Propionibacteriales</taxon>
        <taxon>Propionibacteriaceae</taxon>
        <taxon>Tessaracoccus</taxon>
    </lineage>
</organism>
<dbReference type="Gene3D" id="3.20.20.80">
    <property type="entry name" value="Glycosidases"/>
    <property type="match status" value="1"/>
</dbReference>
<keyword evidence="3" id="KW-1185">Reference proteome</keyword>